<dbReference type="GO" id="GO:0016810">
    <property type="term" value="F:hydrolase activity, acting on carbon-nitrogen (but not peptide) bonds"/>
    <property type="evidence" value="ECO:0007669"/>
    <property type="project" value="InterPro"/>
</dbReference>
<protein>
    <submittedName>
        <fullName evidence="2">Chitooligosaccharide deacetylase</fullName>
        <ecNumber evidence="2">3.5.1.-</ecNumber>
    </submittedName>
</protein>
<dbReference type="PROSITE" id="PS51677">
    <property type="entry name" value="NODB"/>
    <property type="match status" value="1"/>
</dbReference>
<dbReference type="HOGENOM" id="CLU_021264_0_0_11"/>
<dbReference type="Proteomes" id="UP000013167">
    <property type="component" value="Unassembled WGS sequence"/>
</dbReference>
<accession>N0DYL7</accession>
<gene>
    <name evidence="2" type="primary">nodB</name>
    <name evidence="2" type="ORF">BN10_230041</name>
</gene>
<keyword evidence="2" id="KW-0378">Hydrolase</keyword>
<keyword evidence="3" id="KW-1185">Reference proteome</keyword>
<dbReference type="InterPro" id="IPR011330">
    <property type="entry name" value="Glyco_hydro/deAcase_b/a-brl"/>
</dbReference>
<evidence type="ECO:0000313" key="2">
    <source>
        <dbReference type="EMBL" id="CCH69598.1"/>
    </source>
</evidence>
<dbReference type="InterPro" id="IPR050248">
    <property type="entry name" value="Polysacc_deacetylase_ArnD"/>
</dbReference>
<evidence type="ECO:0000313" key="3">
    <source>
        <dbReference type="Proteomes" id="UP000013167"/>
    </source>
</evidence>
<dbReference type="Gene3D" id="3.20.20.370">
    <property type="entry name" value="Glycoside hydrolase/deacetylase"/>
    <property type="match status" value="1"/>
</dbReference>
<dbReference type="PANTHER" id="PTHR10587">
    <property type="entry name" value="GLYCOSYL TRANSFERASE-RELATED"/>
    <property type="match status" value="1"/>
</dbReference>
<dbReference type="AlphaFoldDB" id="N0DYL7"/>
<dbReference type="CDD" id="cd10917">
    <property type="entry name" value="CE4_NodB_like_6s_7s"/>
    <property type="match status" value="1"/>
</dbReference>
<dbReference type="Pfam" id="PF01522">
    <property type="entry name" value="Polysacc_deac_1"/>
    <property type="match status" value="1"/>
</dbReference>
<sequence>MLHLTFDDGPDPTWTPQVLSVLAKHNAHATFFVLGRAAGAHPGLVADERAAGHSVGNHTTTHPDLTKLSVADITSQWQRTANVIGGTPCARPPYGAVNATVRQVTTGLGYRVQLWDIDTRDWSRPGADVITQRIVDGARPGAVVLLHDGGNDRSQTVAALDAALTRLDAAGWRYEAIPGC</sequence>
<proteinExistence type="predicted"/>
<evidence type="ECO:0000259" key="1">
    <source>
        <dbReference type="PROSITE" id="PS51677"/>
    </source>
</evidence>
<dbReference type="SUPFAM" id="SSF88713">
    <property type="entry name" value="Glycoside hydrolase/deacetylase"/>
    <property type="match status" value="1"/>
</dbReference>
<dbReference type="GO" id="GO:0005975">
    <property type="term" value="P:carbohydrate metabolic process"/>
    <property type="evidence" value="ECO:0007669"/>
    <property type="project" value="InterPro"/>
</dbReference>
<dbReference type="EMBL" id="CAIZ01000090">
    <property type="protein sequence ID" value="CCH69598.1"/>
    <property type="molecule type" value="Genomic_DNA"/>
</dbReference>
<comment type="caution">
    <text evidence="2">The sequence shown here is derived from an EMBL/GenBank/DDBJ whole genome shotgun (WGS) entry which is preliminary data.</text>
</comment>
<dbReference type="STRING" id="1193181.BN10_230041"/>
<feature type="domain" description="NodB homology" evidence="1">
    <location>
        <begin position="1"/>
        <end position="175"/>
    </location>
</feature>
<dbReference type="EC" id="3.5.1.-" evidence="2"/>
<dbReference type="InterPro" id="IPR002509">
    <property type="entry name" value="NODB_dom"/>
</dbReference>
<name>N0DYL7_9MICO</name>
<reference evidence="2 3" key="1">
    <citation type="journal article" date="2013" name="ISME J.">
        <title>A metabolic model for members of the genus Tetrasphaera involved in enhanced biological phosphorus removal.</title>
        <authorList>
            <person name="Kristiansen R."/>
            <person name="Nguyen H.T.T."/>
            <person name="Saunders A.M."/>
            <person name="Nielsen J.L."/>
            <person name="Wimmer R."/>
            <person name="Le V.Q."/>
            <person name="McIlroy S.J."/>
            <person name="Petrovski S."/>
            <person name="Seviour R.J."/>
            <person name="Calteau A."/>
            <person name="Nielsen K.L."/>
            <person name="Nielsen P.H."/>
        </authorList>
    </citation>
    <scope>NUCLEOTIDE SEQUENCE [LARGE SCALE GENOMIC DNA]</scope>
    <source>
        <strain evidence="2 3">Lp2</strain>
    </source>
</reference>
<dbReference type="eggNOG" id="COG0726">
    <property type="taxonomic scope" value="Bacteria"/>
</dbReference>
<organism evidence="2 3">
    <name type="scientific">Phycicoccus elongatus Lp2</name>
    <dbReference type="NCBI Taxonomy" id="1193181"/>
    <lineage>
        <taxon>Bacteria</taxon>
        <taxon>Bacillati</taxon>
        <taxon>Actinomycetota</taxon>
        <taxon>Actinomycetes</taxon>
        <taxon>Micrococcales</taxon>
        <taxon>Intrasporangiaceae</taxon>
        <taxon>Phycicoccus</taxon>
    </lineage>
</organism>